<dbReference type="GO" id="GO:0015057">
    <property type="term" value="F:thrombin-activated receptor activity"/>
    <property type="evidence" value="ECO:0007669"/>
    <property type="project" value="InterPro"/>
</dbReference>
<evidence type="ECO:0000313" key="2">
    <source>
        <dbReference type="EMBL" id="KAH0502357.1"/>
    </source>
</evidence>
<evidence type="ECO:0000313" key="3">
    <source>
        <dbReference type="Proteomes" id="UP000710432"/>
    </source>
</evidence>
<keyword evidence="1" id="KW-0732">Signal</keyword>
<feature type="signal peptide" evidence="1">
    <location>
        <begin position="1"/>
        <end position="20"/>
    </location>
</feature>
<dbReference type="EMBL" id="JAATJU010026037">
    <property type="protein sequence ID" value="KAH0502357.1"/>
    <property type="molecule type" value="Genomic_DNA"/>
</dbReference>
<organism evidence="2 3">
    <name type="scientific">Microtus ochrogaster</name>
    <name type="common">Prairie vole</name>
    <dbReference type="NCBI Taxonomy" id="79684"/>
    <lineage>
        <taxon>Eukaryota</taxon>
        <taxon>Metazoa</taxon>
        <taxon>Chordata</taxon>
        <taxon>Craniata</taxon>
        <taxon>Vertebrata</taxon>
        <taxon>Euteleostomi</taxon>
        <taxon>Mammalia</taxon>
        <taxon>Eutheria</taxon>
        <taxon>Euarchontoglires</taxon>
        <taxon>Glires</taxon>
        <taxon>Rodentia</taxon>
        <taxon>Myomorpha</taxon>
        <taxon>Muroidea</taxon>
        <taxon>Cricetidae</taxon>
        <taxon>Arvicolinae</taxon>
        <taxon>Microtus</taxon>
    </lineage>
</organism>
<dbReference type="AlphaFoldDB" id="A0A8J6KTG2"/>
<dbReference type="GO" id="GO:0007596">
    <property type="term" value="P:blood coagulation"/>
    <property type="evidence" value="ECO:0007669"/>
    <property type="project" value="InterPro"/>
</dbReference>
<accession>A0A8J6KTG2</accession>
<dbReference type="GO" id="GO:0016020">
    <property type="term" value="C:membrane"/>
    <property type="evidence" value="ECO:0007669"/>
    <property type="project" value="InterPro"/>
</dbReference>
<gene>
    <name evidence="2" type="ORF">LTLLF_193480</name>
</gene>
<keyword evidence="2" id="KW-0675">Receptor</keyword>
<reference evidence="2" key="1">
    <citation type="submission" date="2020-03" db="EMBL/GenBank/DDBJ databases">
        <title>Studies in the Genomics of Life Span.</title>
        <authorList>
            <person name="Glass D."/>
        </authorList>
    </citation>
    <scope>NUCLEOTIDE SEQUENCE</scope>
    <source>
        <strain evidence="2">LTLLF</strain>
        <tissue evidence="2">Muscle</tissue>
    </source>
</reference>
<feature type="chain" id="PRO_5035255712" evidence="1">
    <location>
        <begin position="21"/>
        <end position="154"/>
    </location>
</feature>
<name>A0A8J6KTG2_MICOH</name>
<proteinExistence type="predicted"/>
<dbReference type="InterPro" id="IPR003944">
    <property type="entry name" value="Prot_act_rcpt_4"/>
</dbReference>
<evidence type="ECO:0000256" key="1">
    <source>
        <dbReference type="SAM" id="SignalP"/>
    </source>
</evidence>
<comment type="caution">
    <text evidence="2">The sequence shown here is derived from an EMBL/GenBank/DDBJ whole genome shotgun (WGS) entry which is preliminary data.</text>
</comment>
<dbReference type="SUPFAM" id="SSF81321">
    <property type="entry name" value="Family A G protein-coupled receptor-like"/>
    <property type="match status" value="1"/>
</dbReference>
<dbReference type="PRINTS" id="PR01430">
    <property type="entry name" value="PROTEASEAR4"/>
</dbReference>
<protein>
    <submittedName>
        <fullName evidence="2">Proteinase-activated receptor 4</fullName>
    </submittedName>
</protein>
<sequence>MNLAFADLLLALVLPPPAWPALALWGGCLPDGHSCPLWPYVQLSVAAGRSQPGPVPGASSVSSCAAWSVSDHWALLGGLALPTLALPLTLQRQTFRLAGSDGMLCHDALPLARQTSHWRPAFTSLAMLGCFLPLLVMNLCYGATLHALAASGQR</sequence>
<dbReference type="Proteomes" id="UP000710432">
    <property type="component" value="Unassembled WGS sequence"/>
</dbReference>
<dbReference type="Gene3D" id="1.20.1070.10">
    <property type="entry name" value="Rhodopsin 7-helix transmembrane proteins"/>
    <property type="match status" value="1"/>
</dbReference>